<protein>
    <recommendedName>
        <fullName evidence="2">Phospholipid scramblase</fullName>
    </recommendedName>
</protein>
<dbReference type="PANTHER" id="PTHR23248">
    <property type="entry name" value="PHOSPHOLIPID SCRAMBLASE-RELATED"/>
    <property type="match status" value="1"/>
</dbReference>
<feature type="region of interest" description="Disordered" evidence="3">
    <location>
        <begin position="1"/>
        <end position="27"/>
    </location>
</feature>
<keyword evidence="2" id="KW-0106">Calcium</keyword>
<evidence type="ECO:0000256" key="2">
    <source>
        <dbReference type="RuleBase" id="RU363116"/>
    </source>
</evidence>
<dbReference type="AlphaFoldDB" id="A0AAV2IJ54"/>
<gene>
    <name evidence="4" type="ORF">GSLYS_00020398001</name>
</gene>
<dbReference type="Proteomes" id="UP001497497">
    <property type="component" value="Unassembled WGS sequence"/>
</dbReference>
<dbReference type="GO" id="GO:0005886">
    <property type="term" value="C:plasma membrane"/>
    <property type="evidence" value="ECO:0007669"/>
    <property type="project" value="TreeGrafter"/>
</dbReference>
<comment type="function">
    <text evidence="2">May mediate accelerated ATP-independent bidirectional transbilayer migration of phospholipids upon binding calcium ions that results in a loss of phospholipid asymmetry in the plasma membrane.</text>
</comment>
<sequence length="206" mass="22473">MSNKIEPVTQQPGPVDPPPLYSEVAGGSYGQPPNYAMPAQSYGQGQVPGPLGMQPGMDMGQMAAQAKELYNNMFAQMNGEPQAEVKWAQPVPPVTGVLPGFQYLVGVNKIVLDEHKDYMNVMSMLGNFNKYRVISEQGEQLYVAEEDKSNSPYNSVMGRPGLAPVYRSFNVRVKDSQGTELMTISRSSQQCSYSFVAACCSCFSSC</sequence>
<evidence type="ECO:0000313" key="5">
    <source>
        <dbReference type="Proteomes" id="UP001497497"/>
    </source>
</evidence>
<keyword evidence="2" id="KW-0449">Lipoprotein</keyword>
<comment type="cofactor">
    <cofactor evidence="2">
        <name>Ca(2+)</name>
        <dbReference type="ChEBI" id="CHEBI:29108"/>
    </cofactor>
</comment>
<dbReference type="GO" id="GO:0017128">
    <property type="term" value="F:phospholipid scramblase activity"/>
    <property type="evidence" value="ECO:0007669"/>
    <property type="project" value="InterPro"/>
</dbReference>
<comment type="caution">
    <text evidence="4">The sequence shown here is derived from an EMBL/GenBank/DDBJ whole genome shotgun (WGS) entry which is preliminary data.</text>
</comment>
<feature type="non-terminal residue" evidence="4">
    <location>
        <position position="206"/>
    </location>
</feature>
<dbReference type="EMBL" id="CAXITT010000896">
    <property type="protein sequence ID" value="CAL1547057.1"/>
    <property type="molecule type" value="Genomic_DNA"/>
</dbReference>
<organism evidence="4 5">
    <name type="scientific">Lymnaea stagnalis</name>
    <name type="common">Great pond snail</name>
    <name type="synonym">Helix stagnalis</name>
    <dbReference type="NCBI Taxonomy" id="6523"/>
    <lineage>
        <taxon>Eukaryota</taxon>
        <taxon>Metazoa</taxon>
        <taxon>Spiralia</taxon>
        <taxon>Lophotrochozoa</taxon>
        <taxon>Mollusca</taxon>
        <taxon>Gastropoda</taxon>
        <taxon>Heterobranchia</taxon>
        <taxon>Euthyneura</taxon>
        <taxon>Panpulmonata</taxon>
        <taxon>Hygrophila</taxon>
        <taxon>Lymnaeoidea</taxon>
        <taxon>Lymnaeidae</taxon>
        <taxon>Lymnaea</taxon>
    </lineage>
</organism>
<dbReference type="Pfam" id="PF03803">
    <property type="entry name" value="Scramblase"/>
    <property type="match status" value="1"/>
</dbReference>
<proteinExistence type="inferred from homology"/>
<evidence type="ECO:0000313" key="4">
    <source>
        <dbReference type="EMBL" id="CAL1547057.1"/>
    </source>
</evidence>
<keyword evidence="2" id="KW-0564">Palmitate</keyword>
<name>A0AAV2IJ54_LYMST</name>
<comment type="similarity">
    <text evidence="1 2">Belongs to the phospholipid scramblase family.</text>
</comment>
<evidence type="ECO:0000256" key="1">
    <source>
        <dbReference type="ARBA" id="ARBA00005350"/>
    </source>
</evidence>
<accession>A0AAV2IJ54</accession>
<dbReference type="InterPro" id="IPR005552">
    <property type="entry name" value="Scramblase"/>
</dbReference>
<reference evidence="4 5" key="1">
    <citation type="submission" date="2024-04" db="EMBL/GenBank/DDBJ databases">
        <authorList>
            <consortium name="Genoscope - CEA"/>
            <person name="William W."/>
        </authorList>
    </citation>
    <scope>NUCLEOTIDE SEQUENCE [LARGE SCALE GENOMIC DNA]</scope>
</reference>
<feature type="compositionally biased region" description="Polar residues" evidence="3">
    <location>
        <begin position="1"/>
        <end position="12"/>
    </location>
</feature>
<dbReference type="PANTHER" id="PTHR23248:SF9">
    <property type="entry name" value="PHOSPHOLIPID SCRAMBLASE"/>
    <property type="match status" value="1"/>
</dbReference>
<keyword evidence="5" id="KW-1185">Reference proteome</keyword>
<evidence type="ECO:0000256" key="3">
    <source>
        <dbReference type="SAM" id="MobiDB-lite"/>
    </source>
</evidence>